<dbReference type="AlphaFoldDB" id="A0A0D0UA72"/>
<dbReference type="GO" id="GO:1990904">
    <property type="term" value="C:ribonucleoprotein complex"/>
    <property type="evidence" value="ECO:0007669"/>
    <property type="project" value="TreeGrafter"/>
</dbReference>
<proteinExistence type="predicted"/>
<dbReference type="InterPro" id="IPR012677">
    <property type="entry name" value="Nucleotide-bd_a/b_plait_sf"/>
</dbReference>
<protein>
    <submittedName>
        <fullName evidence="5">Telomere maintenance protein</fullName>
    </submittedName>
</protein>
<feature type="region of interest" description="Disordered" evidence="3">
    <location>
        <begin position="456"/>
        <end position="475"/>
    </location>
</feature>
<dbReference type="PANTHER" id="PTHR23003">
    <property type="entry name" value="RNA RECOGNITION MOTIF RRM DOMAIN CONTAINING PROTEIN"/>
    <property type="match status" value="1"/>
</dbReference>
<gene>
    <name evidence="5" type="ORF">I312_05654</name>
</gene>
<feature type="compositionally biased region" description="Low complexity" evidence="3">
    <location>
        <begin position="412"/>
        <end position="437"/>
    </location>
</feature>
<dbReference type="HOGENOM" id="CLU_327319_0_0_1"/>
<dbReference type="PANTHER" id="PTHR23003:SF64">
    <property type="entry name" value="RRM DOMAIN-CONTAINING PROTEIN"/>
    <property type="match status" value="1"/>
</dbReference>
<dbReference type="FunFam" id="3.30.70.330:FF:000742">
    <property type="entry name" value="Telomere maintenance protein, putative"/>
    <property type="match status" value="1"/>
</dbReference>
<dbReference type="InterPro" id="IPR050374">
    <property type="entry name" value="RRT5_SRSF_SR"/>
</dbReference>
<dbReference type="InterPro" id="IPR000504">
    <property type="entry name" value="RRM_dom"/>
</dbReference>
<evidence type="ECO:0000259" key="4">
    <source>
        <dbReference type="PROSITE" id="PS50102"/>
    </source>
</evidence>
<feature type="compositionally biased region" description="Polar residues" evidence="3">
    <location>
        <begin position="911"/>
        <end position="922"/>
    </location>
</feature>
<feature type="region of interest" description="Disordered" evidence="3">
    <location>
        <begin position="859"/>
        <end position="945"/>
    </location>
</feature>
<reference evidence="5" key="1">
    <citation type="submission" date="2015-01" db="EMBL/GenBank/DDBJ databases">
        <title>The Genome Sequence of Cryptococcus gattii CA1280.</title>
        <authorList>
            <consortium name="The Broad Institute Genomics Platform"/>
            <person name="Cuomo C."/>
            <person name="Litvintseva A."/>
            <person name="Chen Y."/>
            <person name="Heitman J."/>
            <person name="Sun S."/>
            <person name="Springer D."/>
            <person name="Dromer F."/>
            <person name="Young S."/>
            <person name="Zeng Q."/>
            <person name="Gargeya S."/>
            <person name="Abouelleil A."/>
            <person name="Alvarado L."/>
            <person name="Chapman S.B."/>
            <person name="Gainer-Dewar J."/>
            <person name="Goldberg J."/>
            <person name="Griggs A."/>
            <person name="Gujja S."/>
            <person name="Hansen M."/>
            <person name="Howarth C."/>
            <person name="Imamovic A."/>
            <person name="Larimer J."/>
            <person name="Murphy C."/>
            <person name="Naylor J."/>
            <person name="Pearson M."/>
            <person name="Priest M."/>
            <person name="Roberts A."/>
            <person name="Saif S."/>
            <person name="Shea T."/>
            <person name="Sykes S."/>
            <person name="Wortman J."/>
            <person name="Nusbaum C."/>
            <person name="Birren B."/>
        </authorList>
    </citation>
    <scope>NUCLEOTIDE SEQUENCE [LARGE SCALE GENOMIC DNA]</scope>
    <source>
        <strain evidence="5">CA1280</strain>
    </source>
</reference>
<dbReference type="PROSITE" id="PS50102">
    <property type="entry name" value="RRM"/>
    <property type="match status" value="2"/>
</dbReference>
<dbReference type="GO" id="GO:0003729">
    <property type="term" value="F:mRNA binding"/>
    <property type="evidence" value="ECO:0007669"/>
    <property type="project" value="TreeGrafter"/>
</dbReference>
<dbReference type="OrthoDB" id="1049195at2759"/>
<dbReference type="GO" id="GO:0005737">
    <property type="term" value="C:cytoplasm"/>
    <property type="evidence" value="ECO:0007669"/>
    <property type="project" value="TreeGrafter"/>
</dbReference>
<evidence type="ECO:0000256" key="3">
    <source>
        <dbReference type="SAM" id="MobiDB-lite"/>
    </source>
</evidence>
<accession>A0A0D0UA72</accession>
<evidence type="ECO:0000256" key="1">
    <source>
        <dbReference type="ARBA" id="ARBA00022884"/>
    </source>
</evidence>
<feature type="compositionally biased region" description="Basic and acidic residues" evidence="3">
    <location>
        <begin position="900"/>
        <end position="910"/>
    </location>
</feature>
<organism evidence="5">
    <name type="scientific">Cryptococcus bacillisporus CA1280</name>
    <dbReference type="NCBI Taxonomy" id="1296109"/>
    <lineage>
        <taxon>Eukaryota</taxon>
        <taxon>Fungi</taxon>
        <taxon>Dikarya</taxon>
        <taxon>Basidiomycota</taxon>
        <taxon>Agaricomycotina</taxon>
        <taxon>Tremellomycetes</taxon>
        <taxon>Tremellales</taxon>
        <taxon>Cryptococcaceae</taxon>
        <taxon>Cryptococcus</taxon>
        <taxon>Cryptococcus gattii species complex</taxon>
    </lineage>
</organism>
<feature type="region of interest" description="Disordered" evidence="3">
    <location>
        <begin position="652"/>
        <end position="695"/>
    </location>
</feature>
<dbReference type="EMBL" id="KN847991">
    <property type="protein sequence ID" value="KIR45088.1"/>
    <property type="molecule type" value="Genomic_DNA"/>
</dbReference>
<dbReference type="GO" id="GO:0005634">
    <property type="term" value="C:nucleus"/>
    <property type="evidence" value="ECO:0007669"/>
    <property type="project" value="TreeGrafter"/>
</dbReference>
<feature type="domain" description="RRM" evidence="4">
    <location>
        <begin position="504"/>
        <end position="581"/>
    </location>
</feature>
<dbReference type="FunFam" id="3.30.70.330:FF:000145">
    <property type="entry name" value="Putative RNP domain-containing protein"/>
    <property type="match status" value="1"/>
</dbReference>
<dbReference type="Pfam" id="PF00076">
    <property type="entry name" value="RRM_1"/>
    <property type="match status" value="2"/>
</dbReference>
<dbReference type="SMART" id="SM00360">
    <property type="entry name" value="RRM"/>
    <property type="match status" value="2"/>
</dbReference>
<feature type="region of interest" description="Disordered" evidence="3">
    <location>
        <begin position="777"/>
        <end position="803"/>
    </location>
</feature>
<dbReference type="Gene3D" id="3.30.70.330">
    <property type="match status" value="2"/>
</dbReference>
<feature type="region of interest" description="Disordered" evidence="3">
    <location>
        <begin position="404"/>
        <end position="450"/>
    </location>
</feature>
<sequence>MHTRMRNSTLHYCKSPLVLSVSYSFFHPSFQPLHSNSPPLLTSQSSQPSQNILSAFAASSHMSSLFEAAAAFEEAAAHGANPVILERSGKGHTPVVTMTDMSGASSRAPTSAEIDAVIAAAIANAPPPPPSDFSSDINRSVTPLMTNLLPSAVGSDGRVNLFVGNVNFLLPYRVRWQDLKDLFRKAGTVLRADVSLGPDNRSRGYGTVLMGSREDAARAIDRYNGYTWQTRTLEVRPDRLPPEYEPQSHPIHPNANPRSALYSFHHFSGPSHTPFSIPGHLTPQSGQAWLAGQISSSRPFSAGGLIPGGMGVPSSSGAVGLTSSTPIPGAQSPPSVFGALPLSVQNTGLNAFHALSQSPLAGSLTSGTGTAMPAGVNAARRDSLTPFGASLTTFDPAAVPLPGNASPNMAVSRPTSSSGSVKPSSPGGSRAPPGTLGPLPPSLFAGIKPAPAGDATTGAIAGDIPAAQSPNGGAGRLAAAPIPQLEGLANQGMGLGPPSTLHDRVIFVSNLPLSMQWQDLKDMLRPAGTIIRADVATDAHGKPRGFGTALFATEADATRAVLLFNDREIGGFRIRAHLERDTHPEVSQRSARNSVSGESTYLGIQDHLIGVPDAVKDMLQSNDITPIDTSVPSIKASSTSPITKLPWSLNTSLQTHTAPGHDRPSPHGKSSPTSHTPLFRHQHHPGPISMPPFHMEHGNPISPLHTRGLPPMTPSMPGFVFNYPETPPVHPRGPHFMSPAAGPFSPGIPVTSPGAFQYNPFLNPAPGAPVNRFPPTPGNHPQAGSAALGTPTTQAFPNGPVGYGQYAGAPGGALQGLSENSQHARQGQDYFANAIPPHNATSIAAGNRILGVGALSGKEKLRSSPLSGGGDQGDSDEETKVSSSLVGEELAKMAESLTVDDERKDGESVRRSSSGLNLSDMGSNAGAVSPGGGRASMDDGKLGKR</sequence>
<feature type="compositionally biased region" description="Basic and acidic residues" evidence="3">
    <location>
        <begin position="936"/>
        <end position="945"/>
    </location>
</feature>
<name>A0A0D0UA72_CRYGA</name>
<feature type="domain" description="RRM" evidence="4">
    <location>
        <begin position="159"/>
        <end position="240"/>
    </location>
</feature>
<dbReference type="SUPFAM" id="SSF54928">
    <property type="entry name" value="RNA-binding domain, RBD"/>
    <property type="match status" value="2"/>
</dbReference>
<dbReference type="InterPro" id="IPR035979">
    <property type="entry name" value="RBD_domain_sf"/>
</dbReference>
<evidence type="ECO:0000256" key="2">
    <source>
        <dbReference type="PROSITE-ProRule" id="PRU00176"/>
    </source>
</evidence>
<evidence type="ECO:0000313" key="5">
    <source>
        <dbReference type="EMBL" id="KIR45088.1"/>
    </source>
</evidence>
<keyword evidence="1 2" id="KW-0694">RNA-binding</keyword>